<gene>
    <name evidence="17" type="ORF">DGI_3183</name>
</gene>
<dbReference type="InterPro" id="IPR050324">
    <property type="entry name" value="CDP-alcohol_PTase-I"/>
</dbReference>
<dbReference type="AlphaFoldDB" id="T2GFZ8"/>
<organism evidence="17 18">
    <name type="scientific">Megalodesulfovibrio gigas (strain ATCC 19364 / DSM 1382 / NCIMB 9332 / VKM B-1759)</name>
    <name type="common">Desulfovibrio gigas</name>
    <dbReference type="NCBI Taxonomy" id="1121448"/>
    <lineage>
        <taxon>Bacteria</taxon>
        <taxon>Pseudomonadati</taxon>
        <taxon>Thermodesulfobacteriota</taxon>
        <taxon>Desulfovibrionia</taxon>
        <taxon>Desulfovibrionales</taxon>
        <taxon>Desulfovibrionaceae</taxon>
        <taxon>Megalodesulfovibrio</taxon>
    </lineage>
</organism>
<dbReference type="KEGG" id="dgg:DGI_3183"/>
<keyword evidence="11 16" id="KW-0472">Membrane</keyword>
<feature type="transmembrane region" description="Helical" evidence="16">
    <location>
        <begin position="231"/>
        <end position="252"/>
    </location>
</feature>
<proteinExistence type="inferred from homology"/>
<evidence type="ECO:0000256" key="10">
    <source>
        <dbReference type="ARBA" id="ARBA00023098"/>
    </source>
</evidence>
<keyword evidence="10" id="KW-0443">Lipid metabolism</keyword>
<dbReference type="InterPro" id="IPR043130">
    <property type="entry name" value="CDP-OH_PTrfase_TM_dom"/>
</dbReference>
<dbReference type="Gene3D" id="1.20.120.1760">
    <property type="match status" value="1"/>
</dbReference>
<keyword evidence="8 16" id="KW-0812">Transmembrane</keyword>
<evidence type="ECO:0000313" key="17">
    <source>
        <dbReference type="EMBL" id="AGW14892.1"/>
    </source>
</evidence>
<feature type="transmembrane region" description="Helical" evidence="16">
    <location>
        <begin position="109"/>
        <end position="126"/>
    </location>
</feature>
<evidence type="ECO:0000256" key="3">
    <source>
        <dbReference type="ARBA" id="ARBA00010441"/>
    </source>
</evidence>
<dbReference type="PANTHER" id="PTHR14269">
    <property type="entry name" value="CDP-DIACYLGLYCEROL--GLYCEROL-3-PHOSPHATE 3-PHOSPHATIDYLTRANSFERASE-RELATED"/>
    <property type="match status" value="1"/>
</dbReference>
<feature type="transmembrane region" description="Helical" evidence="16">
    <location>
        <begin position="83"/>
        <end position="103"/>
    </location>
</feature>
<protein>
    <recommendedName>
        <fullName evidence="5">CDP-diacylglycerol--serine O-phosphatidyltransferase</fullName>
        <ecNumber evidence="4">2.7.8.8</ecNumber>
    </recommendedName>
    <alternativeName>
        <fullName evidence="14">Phosphatidylserine synthase</fullName>
    </alternativeName>
</protein>
<dbReference type="PATRIC" id="fig|1121448.10.peg.3140"/>
<dbReference type="GO" id="GO:0008654">
    <property type="term" value="P:phospholipid biosynthetic process"/>
    <property type="evidence" value="ECO:0007669"/>
    <property type="project" value="UniProtKB-KW"/>
</dbReference>
<evidence type="ECO:0000256" key="2">
    <source>
        <dbReference type="ARBA" id="ARBA00004127"/>
    </source>
</evidence>
<evidence type="ECO:0000256" key="6">
    <source>
        <dbReference type="ARBA" id="ARBA00022516"/>
    </source>
</evidence>
<evidence type="ECO:0000256" key="11">
    <source>
        <dbReference type="ARBA" id="ARBA00023136"/>
    </source>
</evidence>
<keyword evidence="18" id="KW-1185">Reference proteome</keyword>
<feature type="transmembrane region" description="Helical" evidence="16">
    <location>
        <begin position="168"/>
        <end position="188"/>
    </location>
</feature>
<comment type="catalytic activity">
    <reaction evidence="1">
        <text>a CDP-1,2-diacyl-sn-glycerol + L-serine = a 1,2-diacyl-sn-glycero-3-phospho-L-serine + CMP + H(+)</text>
        <dbReference type="Rhea" id="RHEA:16913"/>
        <dbReference type="ChEBI" id="CHEBI:15378"/>
        <dbReference type="ChEBI" id="CHEBI:33384"/>
        <dbReference type="ChEBI" id="CHEBI:57262"/>
        <dbReference type="ChEBI" id="CHEBI:58332"/>
        <dbReference type="ChEBI" id="CHEBI:60377"/>
        <dbReference type="EC" id="2.7.8.8"/>
    </reaction>
</comment>
<evidence type="ECO:0000256" key="4">
    <source>
        <dbReference type="ARBA" id="ARBA00013174"/>
    </source>
</evidence>
<feature type="transmembrane region" description="Helical" evidence="16">
    <location>
        <begin position="138"/>
        <end position="162"/>
    </location>
</feature>
<comment type="similarity">
    <text evidence="3 15">Belongs to the CDP-alcohol phosphatidyltransferase class-I family.</text>
</comment>
<dbReference type="Proteomes" id="UP000016587">
    <property type="component" value="Chromosome"/>
</dbReference>
<sequence length="261" mass="28121">MNNRNPRRGRERQPAASGWVAHLPNLVTMTSLCSGFAGILMVMDGRFEHAALAILLCFLLDGIDGNLARLTRSTSPLGAQLDSLVDVVAFGVLPSILIFKWQLHDFGRVGALGAFALVAGGVYRLARFNVQSAVSKSVHFTGLPIPAAALALATLCLFWHSIEMGQQITQLLPGFCLALCLLLALLMVSRVPYLSLKNPALIRAQLRAHPARWTMAVAGVAYLLGMRPWLVSFALIMAYGMSGPTAALLASVRSMEERPSV</sequence>
<feature type="transmembrane region" description="Helical" evidence="16">
    <location>
        <begin position="21"/>
        <end position="43"/>
    </location>
</feature>
<dbReference type="GO" id="GO:0012505">
    <property type="term" value="C:endomembrane system"/>
    <property type="evidence" value="ECO:0007669"/>
    <property type="project" value="UniProtKB-SubCell"/>
</dbReference>
<dbReference type="STRING" id="1121448.DGI_3183"/>
<dbReference type="PANTHER" id="PTHR14269:SF61">
    <property type="entry name" value="CDP-DIACYLGLYCEROL--SERINE O-PHOSPHATIDYLTRANSFERASE"/>
    <property type="match status" value="1"/>
</dbReference>
<keyword evidence="13" id="KW-1208">Phospholipid metabolism</keyword>
<dbReference type="InterPro" id="IPR048254">
    <property type="entry name" value="CDP_ALCOHOL_P_TRANSF_CS"/>
</dbReference>
<evidence type="ECO:0000256" key="1">
    <source>
        <dbReference type="ARBA" id="ARBA00000287"/>
    </source>
</evidence>
<evidence type="ECO:0000256" key="13">
    <source>
        <dbReference type="ARBA" id="ARBA00023264"/>
    </source>
</evidence>
<evidence type="ECO:0000256" key="8">
    <source>
        <dbReference type="ARBA" id="ARBA00022692"/>
    </source>
</evidence>
<evidence type="ECO:0000256" key="5">
    <source>
        <dbReference type="ARBA" id="ARBA00017171"/>
    </source>
</evidence>
<dbReference type="eggNOG" id="COG1183">
    <property type="taxonomic scope" value="Bacteria"/>
</dbReference>
<accession>T2GFZ8</accession>
<dbReference type="EC" id="2.7.8.8" evidence="4"/>
<dbReference type="PROSITE" id="PS00379">
    <property type="entry name" value="CDP_ALCOHOL_P_TRANSF"/>
    <property type="match status" value="1"/>
</dbReference>
<name>T2GFZ8_MEGG1</name>
<evidence type="ECO:0000256" key="9">
    <source>
        <dbReference type="ARBA" id="ARBA00022989"/>
    </source>
</evidence>
<evidence type="ECO:0000313" key="18">
    <source>
        <dbReference type="Proteomes" id="UP000016587"/>
    </source>
</evidence>
<dbReference type="HOGENOM" id="CLU_049944_2_0_7"/>
<keyword evidence="6" id="KW-0444">Lipid biosynthesis</keyword>
<dbReference type="EMBL" id="CP006585">
    <property type="protein sequence ID" value="AGW14892.1"/>
    <property type="molecule type" value="Genomic_DNA"/>
</dbReference>
<keyword evidence="7 15" id="KW-0808">Transferase</keyword>
<dbReference type="GO" id="GO:0003882">
    <property type="term" value="F:CDP-diacylglycerol-serine O-phosphatidyltransferase activity"/>
    <property type="evidence" value="ECO:0007669"/>
    <property type="project" value="UniProtKB-EC"/>
</dbReference>
<dbReference type="InterPro" id="IPR004533">
    <property type="entry name" value="CDP-diaglyc--ser_O-PTrfase"/>
</dbReference>
<evidence type="ECO:0000256" key="14">
    <source>
        <dbReference type="ARBA" id="ARBA00032361"/>
    </source>
</evidence>
<evidence type="ECO:0000256" key="15">
    <source>
        <dbReference type="RuleBase" id="RU003750"/>
    </source>
</evidence>
<reference evidence="18" key="2">
    <citation type="submission" date="2013-07" db="EMBL/GenBank/DDBJ databases">
        <authorList>
            <person name="Morais-Silva F.O."/>
            <person name="Rezende A.M."/>
            <person name="Pimentel C."/>
            <person name="Resende D.M."/>
            <person name="Santos C.I."/>
            <person name="Clemente C."/>
            <person name="de Oliveira L.M."/>
            <person name="da Silva S.M."/>
            <person name="Costa D.A."/>
            <person name="Varela-Raposo A."/>
            <person name="Horacio E.C.A."/>
            <person name="Matos M."/>
            <person name="Flores O."/>
            <person name="Ruiz J.C."/>
            <person name="Rodrigues-Pousada C."/>
        </authorList>
    </citation>
    <scope>NUCLEOTIDE SEQUENCE [LARGE SCALE GENOMIC DNA]</scope>
    <source>
        <strain evidence="18">ATCC 19364 / DSM 1382 / NCIMB 9332 / VKM B-1759</strain>
    </source>
</reference>
<evidence type="ECO:0000256" key="16">
    <source>
        <dbReference type="SAM" id="Phobius"/>
    </source>
</evidence>
<dbReference type="GO" id="GO:0016020">
    <property type="term" value="C:membrane"/>
    <property type="evidence" value="ECO:0007669"/>
    <property type="project" value="InterPro"/>
</dbReference>
<comment type="subcellular location">
    <subcellularLocation>
        <location evidence="2">Endomembrane system</location>
        <topology evidence="2">Multi-pass membrane protein</topology>
    </subcellularLocation>
</comment>
<dbReference type="Pfam" id="PF01066">
    <property type="entry name" value="CDP-OH_P_transf"/>
    <property type="match status" value="1"/>
</dbReference>
<dbReference type="NCBIfam" id="TIGR00473">
    <property type="entry name" value="pssA"/>
    <property type="match status" value="1"/>
</dbReference>
<evidence type="ECO:0000256" key="12">
    <source>
        <dbReference type="ARBA" id="ARBA00023209"/>
    </source>
</evidence>
<keyword evidence="9 16" id="KW-1133">Transmembrane helix</keyword>
<evidence type="ECO:0000256" key="7">
    <source>
        <dbReference type="ARBA" id="ARBA00022679"/>
    </source>
</evidence>
<reference evidence="17 18" key="1">
    <citation type="journal article" date="2013" name="J. Bacteriol.">
        <title>Roles of HynAB and Ech, the only two hydrogenases found in the model sulfate reducer Desulfovibrio gigas.</title>
        <authorList>
            <person name="Morais-Silva F.O."/>
            <person name="Santos C.I."/>
            <person name="Rodrigues R."/>
            <person name="Pereira I.A."/>
            <person name="Rodrigues-Pousada C."/>
        </authorList>
    </citation>
    <scope>NUCLEOTIDE SEQUENCE [LARGE SCALE GENOMIC DNA]</scope>
    <source>
        <strain evidence="18">ATCC 19364 / DSM 1382 / NCIMB 9332 / VKM B-1759</strain>
    </source>
</reference>
<dbReference type="InterPro" id="IPR000462">
    <property type="entry name" value="CDP-OH_P_trans"/>
</dbReference>
<keyword evidence="12" id="KW-0594">Phospholipid biosynthesis</keyword>